<dbReference type="InterPro" id="IPR037923">
    <property type="entry name" value="HTH-like"/>
</dbReference>
<sequence>MDKLTECLAYHPLSPYIRQCDYAVRKPWNMPVRRLLDYLLIYVQEGECLFVVDGEELIFNAGSFALIQPNSLHTLEGRSRTITPFAHMDLFYNEAREQSFPTRAGQIDLSAYAHLLQPRLDELLERPIPVKLPSALVSQMRDPFLKAVEYWSYHTPRMDLHAQFAMMEVCLSLLRHYSDGLEKRQPPAQTLNWITSYLSYHLSEPISVGDMARRANLSVSRFNTLFKKHYRMTPHQYLLDMRVKHACELLRRSNASLEEIASYSGFADIHHFSKTFKSKTGRSPGRYRDEGADN</sequence>
<organism evidence="5 6">
    <name type="scientific">Paenibacillus chungangensis</name>
    <dbReference type="NCBI Taxonomy" id="696535"/>
    <lineage>
        <taxon>Bacteria</taxon>
        <taxon>Bacillati</taxon>
        <taxon>Bacillota</taxon>
        <taxon>Bacilli</taxon>
        <taxon>Bacillales</taxon>
        <taxon>Paenibacillaceae</taxon>
        <taxon>Paenibacillus</taxon>
    </lineage>
</organism>
<comment type="caution">
    <text evidence="5">The sequence shown here is derived from an EMBL/GenBank/DDBJ whole genome shotgun (WGS) entry which is preliminary data.</text>
</comment>
<proteinExistence type="predicted"/>
<name>A0ABW3HLM9_9BACL</name>
<evidence type="ECO:0000256" key="2">
    <source>
        <dbReference type="ARBA" id="ARBA00023125"/>
    </source>
</evidence>
<dbReference type="Pfam" id="PF02311">
    <property type="entry name" value="AraC_binding"/>
    <property type="match status" value="1"/>
</dbReference>
<evidence type="ECO:0000256" key="1">
    <source>
        <dbReference type="ARBA" id="ARBA00023015"/>
    </source>
</evidence>
<dbReference type="SMART" id="SM00342">
    <property type="entry name" value="HTH_ARAC"/>
    <property type="match status" value="1"/>
</dbReference>
<dbReference type="InterPro" id="IPR018060">
    <property type="entry name" value="HTH_AraC"/>
</dbReference>
<dbReference type="InterPro" id="IPR018062">
    <property type="entry name" value="HTH_AraC-typ_CS"/>
</dbReference>
<evidence type="ECO:0000259" key="4">
    <source>
        <dbReference type="PROSITE" id="PS01124"/>
    </source>
</evidence>
<dbReference type="SUPFAM" id="SSF46689">
    <property type="entry name" value="Homeodomain-like"/>
    <property type="match status" value="2"/>
</dbReference>
<dbReference type="Proteomes" id="UP001596989">
    <property type="component" value="Unassembled WGS sequence"/>
</dbReference>
<accession>A0ABW3HLM9</accession>
<dbReference type="Gene3D" id="1.10.10.60">
    <property type="entry name" value="Homeodomain-like"/>
    <property type="match status" value="2"/>
</dbReference>
<dbReference type="Pfam" id="PF12833">
    <property type="entry name" value="HTH_18"/>
    <property type="match status" value="1"/>
</dbReference>
<dbReference type="PANTHER" id="PTHR43280">
    <property type="entry name" value="ARAC-FAMILY TRANSCRIPTIONAL REGULATOR"/>
    <property type="match status" value="1"/>
</dbReference>
<dbReference type="Gene3D" id="2.60.120.10">
    <property type="entry name" value="Jelly Rolls"/>
    <property type="match status" value="1"/>
</dbReference>
<keyword evidence="1" id="KW-0805">Transcription regulation</keyword>
<dbReference type="SUPFAM" id="SSF51215">
    <property type="entry name" value="Regulatory protein AraC"/>
    <property type="match status" value="1"/>
</dbReference>
<keyword evidence="3" id="KW-0804">Transcription</keyword>
<evidence type="ECO:0000256" key="3">
    <source>
        <dbReference type="ARBA" id="ARBA00023163"/>
    </source>
</evidence>
<gene>
    <name evidence="5" type="ORF">ACFQ2I_03310</name>
</gene>
<reference evidence="6" key="1">
    <citation type="journal article" date="2019" name="Int. J. Syst. Evol. Microbiol.">
        <title>The Global Catalogue of Microorganisms (GCM) 10K type strain sequencing project: providing services to taxonomists for standard genome sequencing and annotation.</title>
        <authorList>
            <consortium name="The Broad Institute Genomics Platform"/>
            <consortium name="The Broad Institute Genome Sequencing Center for Infectious Disease"/>
            <person name="Wu L."/>
            <person name="Ma J."/>
        </authorList>
    </citation>
    <scope>NUCLEOTIDE SEQUENCE [LARGE SCALE GENOMIC DNA]</scope>
    <source>
        <strain evidence="6">CCUG 59129</strain>
    </source>
</reference>
<dbReference type="InterPro" id="IPR014710">
    <property type="entry name" value="RmlC-like_jellyroll"/>
</dbReference>
<protein>
    <submittedName>
        <fullName evidence="5">Helix-turn-helix domain-containing protein</fullName>
    </submittedName>
</protein>
<dbReference type="PROSITE" id="PS00041">
    <property type="entry name" value="HTH_ARAC_FAMILY_1"/>
    <property type="match status" value="1"/>
</dbReference>
<keyword evidence="6" id="KW-1185">Reference proteome</keyword>
<keyword evidence="2" id="KW-0238">DNA-binding</keyword>
<dbReference type="RefSeq" id="WP_377562172.1">
    <property type="nucleotide sequence ID" value="NZ_JBHTJZ010000005.1"/>
</dbReference>
<dbReference type="PANTHER" id="PTHR43280:SF2">
    <property type="entry name" value="HTH-TYPE TRANSCRIPTIONAL REGULATOR EXSA"/>
    <property type="match status" value="1"/>
</dbReference>
<feature type="domain" description="HTH araC/xylS-type" evidence="4">
    <location>
        <begin position="192"/>
        <end position="290"/>
    </location>
</feature>
<dbReference type="PROSITE" id="PS01124">
    <property type="entry name" value="HTH_ARAC_FAMILY_2"/>
    <property type="match status" value="1"/>
</dbReference>
<dbReference type="InterPro" id="IPR003313">
    <property type="entry name" value="AraC-bd"/>
</dbReference>
<evidence type="ECO:0000313" key="5">
    <source>
        <dbReference type="EMBL" id="MFD0958406.1"/>
    </source>
</evidence>
<evidence type="ECO:0000313" key="6">
    <source>
        <dbReference type="Proteomes" id="UP001596989"/>
    </source>
</evidence>
<dbReference type="InterPro" id="IPR009057">
    <property type="entry name" value="Homeodomain-like_sf"/>
</dbReference>
<dbReference type="EMBL" id="JBHTJZ010000005">
    <property type="protein sequence ID" value="MFD0958406.1"/>
    <property type="molecule type" value="Genomic_DNA"/>
</dbReference>